<dbReference type="GO" id="GO:0004190">
    <property type="term" value="F:aspartic-type endopeptidase activity"/>
    <property type="evidence" value="ECO:0007669"/>
    <property type="project" value="UniProtKB-EC"/>
</dbReference>
<organism evidence="12 13">
    <name type="scientific">Clostridium moutaii</name>
    <dbReference type="NCBI Taxonomy" id="3240932"/>
    <lineage>
        <taxon>Bacteria</taxon>
        <taxon>Bacillati</taxon>
        <taxon>Bacillota</taxon>
        <taxon>Clostridia</taxon>
        <taxon>Eubacteriales</taxon>
        <taxon>Clostridiaceae</taxon>
        <taxon>Clostridium</taxon>
    </lineage>
</organism>
<feature type="transmembrane region" description="Helical" evidence="9">
    <location>
        <begin position="82"/>
        <end position="100"/>
    </location>
</feature>
<dbReference type="PROSITE" id="PS00855">
    <property type="entry name" value="SPASE_II"/>
    <property type="match status" value="1"/>
</dbReference>
<evidence type="ECO:0000256" key="6">
    <source>
        <dbReference type="ARBA" id="ARBA00022801"/>
    </source>
</evidence>
<proteinExistence type="inferred from homology"/>
<evidence type="ECO:0000256" key="10">
    <source>
        <dbReference type="RuleBase" id="RU000594"/>
    </source>
</evidence>
<comment type="caution">
    <text evidence="12">The sequence shown here is derived from an EMBL/GenBank/DDBJ whole genome shotgun (WGS) entry which is preliminary data.</text>
</comment>
<dbReference type="Pfam" id="PF01252">
    <property type="entry name" value="Peptidase_A8"/>
    <property type="match status" value="1"/>
</dbReference>
<dbReference type="InterPro" id="IPR001872">
    <property type="entry name" value="Peptidase_A8"/>
</dbReference>
<evidence type="ECO:0000256" key="1">
    <source>
        <dbReference type="ARBA" id="ARBA00006139"/>
    </source>
</evidence>
<keyword evidence="6 9" id="KW-0378">Hydrolase</keyword>
<dbReference type="EMBL" id="JBGEWD010000001">
    <property type="protein sequence ID" value="MEY7998666.1"/>
    <property type="molecule type" value="Genomic_DNA"/>
</dbReference>
<evidence type="ECO:0000256" key="5">
    <source>
        <dbReference type="ARBA" id="ARBA00022750"/>
    </source>
</evidence>
<keyword evidence="2 9" id="KW-1003">Cell membrane</keyword>
<comment type="similarity">
    <text evidence="1 9 11">Belongs to the peptidase A8 family.</text>
</comment>
<reference evidence="12 13" key="1">
    <citation type="submission" date="2024-08" db="EMBL/GenBank/DDBJ databases">
        <title>Clostridium lapicellarii sp. nov., and Clostridium renhuaiense sp. nov., two species isolated from the mud in a fermentation cellar used for producing sauce-flavour Chinese liquors.</title>
        <authorList>
            <person name="Yang F."/>
            <person name="Wang H."/>
            <person name="Chen L.Q."/>
            <person name="Zhou N."/>
            <person name="Lu J.J."/>
            <person name="Pu X.X."/>
            <person name="Wan B."/>
            <person name="Wang L."/>
            <person name="Liu S.J."/>
        </authorList>
    </citation>
    <scope>NUCLEOTIDE SEQUENCE [LARGE SCALE GENOMIC DNA]</scope>
    <source>
        <strain evidence="12 13">MT-5</strain>
    </source>
</reference>
<accession>A0ABV4BM43</accession>
<feature type="active site" evidence="9">
    <location>
        <position position="110"/>
    </location>
</feature>
<comment type="function">
    <text evidence="9 10">This protein specifically catalyzes the removal of signal peptides from prolipoproteins.</text>
</comment>
<keyword evidence="4 9" id="KW-0812">Transmembrane</keyword>
<evidence type="ECO:0000313" key="12">
    <source>
        <dbReference type="EMBL" id="MEY7998666.1"/>
    </source>
</evidence>
<evidence type="ECO:0000256" key="8">
    <source>
        <dbReference type="ARBA" id="ARBA00023136"/>
    </source>
</evidence>
<gene>
    <name evidence="9 12" type="primary">lspA</name>
    <name evidence="12" type="ORF">AB8U03_00370</name>
</gene>
<feature type="transmembrane region" description="Helical" evidence="9">
    <location>
        <begin position="21"/>
        <end position="41"/>
    </location>
</feature>
<feature type="active site" evidence="9">
    <location>
        <position position="129"/>
    </location>
</feature>
<protein>
    <recommendedName>
        <fullName evidence="9">Lipoprotein signal peptidase</fullName>
        <ecNumber evidence="9">3.4.23.36</ecNumber>
    </recommendedName>
    <alternativeName>
        <fullName evidence="9">Prolipoprotein signal peptidase</fullName>
    </alternativeName>
    <alternativeName>
        <fullName evidence="9">Signal peptidase II</fullName>
        <shortName evidence="9">SPase II</shortName>
    </alternativeName>
</protein>
<keyword evidence="5 9" id="KW-0064">Aspartyl protease</keyword>
<dbReference type="RefSeq" id="WP_369702564.1">
    <property type="nucleotide sequence ID" value="NZ_JBGEWD010000001.1"/>
</dbReference>
<sequence>MEISIILIGLLIDRMAKMWAIGNLTHVSQIVIIKNVFSFLYLENRGAAFGILQDKLYFLTFITTAVVAGMIYYMLRHKPKSTMARISFSLIISGALGNLIDRLVYKYVVDFISIHFKDIYYFPIFNIADVLVVVGTILLVFYLLKEEKYGD</sequence>
<evidence type="ECO:0000256" key="11">
    <source>
        <dbReference type="RuleBase" id="RU004181"/>
    </source>
</evidence>
<comment type="subcellular location">
    <subcellularLocation>
        <location evidence="9">Cell membrane</location>
        <topology evidence="9">Multi-pass membrane protein</topology>
    </subcellularLocation>
</comment>
<dbReference type="PRINTS" id="PR00781">
    <property type="entry name" value="LIPOSIGPTASE"/>
</dbReference>
<evidence type="ECO:0000256" key="9">
    <source>
        <dbReference type="HAMAP-Rule" id="MF_00161"/>
    </source>
</evidence>
<dbReference type="EC" id="3.4.23.36" evidence="9"/>
<keyword evidence="8 9" id="KW-0472">Membrane</keyword>
<dbReference type="PANTHER" id="PTHR33695:SF1">
    <property type="entry name" value="LIPOPROTEIN SIGNAL PEPTIDASE"/>
    <property type="match status" value="1"/>
</dbReference>
<dbReference type="PANTHER" id="PTHR33695">
    <property type="entry name" value="LIPOPROTEIN SIGNAL PEPTIDASE"/>
    <property type="match status" value="1"/>
</dbReference>
<comment type="catalytic activity">
    <reaction evidence="9 10">
        <text>Release of signal peptides from bacterial membrane prolipoproteins. Hydrolyzes -Xaa-Yaa-Zaa-|-(S,diacylglyceryl)Cys-, in which Xaa is hydrophobic (preferably Leu), and Yaa (Ala or Ser) and Zaa (Gly or Ala) have small, neutral side chains.</text>
        <dbReference type="EC" id="3.4.23.36"/>
    </reaction>
</comment>
<keyword evidence="3 9" id="KW-0645">Protease</keyword>
<evidence type="ECO:0000313" key="13">
    <source>
        <dbReference type="Proteomes" id="UP001564657"/>
    </source>
</evidence>
<feature type="transmembrane region" description="Helical" evidence="9">
    <location>
        <begin position="120"/>
        <end position="144"/>
    </location>
</feature>
<keyword evidence="13" id="KW-1185">Reference proteome</keyword>
<dbReference type="HAMAP" id="MF_00161">
    <property type="entry name" value="LspA"/>
    <property type="match status" value="1"/>
</dbReference>
<name>A0ABV4BM43_9CLOT</name>
<dbReference type="Proteomes" id="UP001564657">
    <property type="component" value="Unassembled WGS sequence"/>
</dbReference>
<evidence type="ECO:0000256" key="7">
    <source>
        <dbReference type="ARBA" id="ARBA00022989"/>
    </source>
</evidence>
<evidence type="ECO:0000256" key="3">
    <source>
        <dbReference type="ARBA" id="ARBA00022670"/>
    </source>
</evidence>
<evidence type="ECO:0000256" key="2">
    <source>
        <dbReference type="ARBA" id="ARBA00022475"/>
    </source>
</evidence>
<feature type="transmembrane region" description="Helical" evidence="9">
    <location>
        <begin position="56"/>
        <end position="75"/>
    </location>
</feature>
<dbReference type="NCBIfam" id="TIGR00077">
    <property type="entry name" value="lspA"/>
    <property type="match status" value="1"/>
</dbReference>
<comment type="pathway">
    <text evidence="9">Protein modification; lipoprotein biosynthesis (signal peptide cleavage).</text>
</comment>
<keyword evidence="7 9" id="KW-1133">Transmembrane helix</keyword>
<evidence type="ECO:0000256" key="4">
    <source>
        <dbReference type="ARBA" id="ARBA00022692"/>
    </source>
</evidence>